<reference evidence="1 2" key="1">
    <citation type="submission" date="2020-02" db="EMBL/GenBank/DDBJ databases">
        <authorList>
            <person name="Ferguson B K."/>
        </authorList>
    </citation>
    <scope>NUCLEOTIDE SEQUENCE [LARGE SCALE GENOMIC DNA]</scope>
</reference>
<dbReference type="AlphaFoldDB" id="A0A6H5J879"/>
<evidence type="ECO:0000313" key="1">
    <source>
        <dbReference type="EMBL" id="CAB0044787.1"/>
    </source>
</evidence>
<protein>
    <submittedName>
        <fullName evidence="1">Uncharacterized protein</fullName>
    </submittedName>
</protein>
<sequence>MKTDELSRLHTGRRVSLLKSLAKIWSEHRGGGSGSRERCRGGDTADSVRRRAHRGLALHRLIVALGMHLGRRANKDAMLISGNELRWTRAFPSRPIARRAITLFSCITRAFNTPYVAELLLLMEKKEKKITTRSQSSTRV</sequence>
<gene>
    <name evidence="1" type="ORF">TBRA_LOCUS16375</name>
</gene>
<accession>A0A6H5J879</accession>
<name>A0A6H5J879_9HYME</name>
<proteinExistence type="predicted"/>
<dbReference type="EMBL" id="CADCXV010001483">
    <property type="protein sequence ID" value="CAB0044787.1"/>
    <property type="molecule type" value="Genomic_DNA"/>
</dbReference>
<keyword evidence="2" id="KW-1185">Reference proteome</keyword>
<dbReference type="Proteomes" id="UP000479190">
    <property type="component" value="Unassembled WGS sequence"/>
</dbReference>
<organism evidence="1 2">
    <name type="scientific">Trichogramma brassicae</name>
    <dbReference type="NCBI Taxonomy" id="86971"/>
    <lineage>
        <taxon>Eukaryota</taxon>
        <taxon>Metazoa</taxon>
        <taxon>Ecdysozoa</taxon>
        <taxon>Arthropoda</taxon>
        <taxon>Hexapoda</taxon>
        <taxon>Insecta</taxon>
        <taxon>Pterygota</taxon>
        <taxon>Neoptera</taxon>
        <taxon>Endopterygota</taxon>
        <taxon>Hymenoptera</taxon>
        <taxon>Apocrita</taxon>
        <taxon>Proctotrupomorpha</taxon>
        <taxon>Chalcidoidea</taxon>
        <taxon>Trichogrammatidae</taxon>
        <taxon>Trichogramma</taxon>
    </lineage>
</organism>
<evidence type="ECO:0000313" key="2">
    <source>
        <dbReference type="Proteomes" id="UP000479190"/>
    </source>
</evidence>